<dbReference type="InterPro" id="IPR053926">
    <property type="entry name" value="RecX_HTH_1st"/>
</dbReference>
<dbReference type="EMBL" id="BARU01003218">
    <property type="protein sequence ID" value="GAH21617.1"/>
    <property type="molecule type" value="Genomic_DNA"/>
</dbReference>
<dbReference type="HAMAP" id="MF_01114">
    <property type="entry name" value="RecX"/>
    <property type="match status" value="1"/>
</dbReference>
<dbReference type="Pfam" id="PF02631">
    <property type="entry name" value="RecX_HTH2"/>
    <property type="match status" value="1"/>
</dbReference>
<sequence length="200" mass="23658">MKISKIQAQKRNKNRCSIYIDGEFRFGLTNDLVVKYNLNAGDEITDEEIKNILLQEEKVKIRSRAYKILHYRERSIKELKHRLLHIGFDQLLVDEVIDDFVSDKTLDDERFAGAFVSDYTKLKPKGNRFIYHELIKKGISKEVITELISGRDEKELIKNFVQKKLSNFNKTNLKERQKMIRRLLNHGFTPGIVYEIINER</sequence>
<keyword evidence="4" id="KW-0963">Cytoplasm</keyword>
<feature type="domain" description="RecX third three-helical" evidence="6">
    <location>
        <begin position="152"/>
        <end position="197"/>
    </location>
</feature>
<evidence type="ECO:0000256" key="3">
    <source>
        <dbReference type="ARBA" id="ARBA00018111"/>
    </source>
</evidence>
<evidence type="ECO:0000256" key="2">
    <source>
        <dbReference type="ARBA" id="ARBA00009695"/>
    </source>
</evidence>
<dbReference type="InterPro" id="IPR053925">
    <property type="entry name" value="RecX_HTH_3rd"/>
</dbReference>
<accession>X1DN69</accession>
<comment type="similarity">
    <text evidence="2">Belongs to the RecX family.</text>
</comment>
<proteinExistence type="inferred from homology"/>
<dbReference type="InterPro" id="IPR036388">
    <property type="entry name" value="WH-like_DNA-bd_sf"/>
</dbReference>
<dbReference type="PANTHER" id="PTHR33602:SF1">
    <property type="entry name" value="REGULATORY PROTEIN RECX FAMILY PROTEIN"/>
    <property type="match status" value="1"/>
</dbReference>
<evidence type="ECO:0000256" key="4">
    <source>
        <dbReference type="ARBA" id="ARBA00022490"/>
    </source>
</evidence>
<dbReference type="Pfam" id="PF21982">
    <property type="entry name" value="RecX_HTH1"/>
    <property type="match status" value="1"/>
</dbReference>
<dbReference type="Gene3D" id="1.10.10.10">
    <property type="entry name" value="Winged helix-like DNA-binding domain superfamily/Winged helix DNA-binding domain"/>
    <property type="match status" value="2"/>
</dbReference>
<name>X1DN69_9ZZZZ</name>
<gene>
    <name evidence="8" type="ORF">S03H2_07096</name>
</gene>
<dbReference type="GO" id="GO:0006282">
    <property type="term" value="P:regulation of DNA repair"/>
    <property type="evidence" value="ECO:0007669"/>
    <property type="project" value="InterPro"/>
</dbReference>
<dbReference type="InterPro" id="IPR003783">
    <property type="entry name" value="Regulatory_RecX"/>
</dbReference>
<dbReference type="InterPro" id="IPR053924">
    <property type="entry name" value="RecX_HTH_2nd"/>
</dbReference>
<organism evidence="8">
    <name type="scientific">marine sediment metagenome</name>
    <dbReference type="NCBI Taxonomy" id="412755"/>
    <lineage>
        <taxon>unclassified sequences</taxon>
        <taxon>metagenomes</taxon>
        <taxon>ecological metagenomes</taxon>
    </lineage>
</organism>
<reference evidence="8" key="1">
    <citation type="journal article" date="2014" name="Front. Microbiol.">
        <title>High frequency of phylogenetically diverse reductive dehalogenase-homologous genes in deep subseafloor sedimentary metagenomes.</title>
        <authorList>
            <person name="Kawai M."/>
            <person name="Futagami T."/>
            <person name="Toyoda A."/>
            <person name="Takaki Y."/>
            <person name="Nishi S."/>
            <person name="Hori S."/>
            <person name="Arai W."/>
            <person name="Tsubouchi T."/>
            <person name="Morono Y."/>
            <person name="Uchiyama I."/>
            <person name="Ito T."/>
            <person name="Fujiyama A."/>
            <person name="Inagaki F."/>
            <person name="Takami H."/>
        </authorList>
    </citation>
    <scope>NUCLEOTIDE SEQUENCE</scope>
    <source>
        <strain evidence="8">Expedition CK06-06</strain>
    </source>
</reference>
<evidence type="ECO:0000259" key="7">
    <source>
        <dbReference type="Pfam" id="PF21982"/>
    </source>
</evidence>
<protein>
    <recommendedName>
        <fullName evidence="3">Regulatory protein RecX</fullName>
    </recommendedName>
</protein>
<comment type="subcellular location">
    <subcellularLocation>
        <location evidence="1">Cytoplasm</location>
    </subcellularLocation>
</comment>
<dbReference type="PANTHER" id="PTHR33602">
    <property type="entry name" value="REGULATORY PROTEIN RECX FAMILY PROTEIN"/>
    <property type="match status" value="1"/>
</dbReference>
<evidence type="ECO:0000259" key="5">
    <source>
        <dbReference type="Pfam" id="PF02631"/>
    </source>
</evidence>
<feature type="domain" description="RecX second three-helical" evidence="5">
    <location>
        <begin position="107"/>
        <end position="146"/>
    </location>
</feature>
<dbReference type="GO" id="GO:0005737">
    <property type="term" value="C:cytoplasm"/>
    <property type="evidence" value="ECO:0007669"/>
    <property type="project" value="UniProtKB-SubCell"/>
</dbReference>
<evidence type="ECO:0000313" key="8">
    <source>
        <dbReference type="EMBL" id="GAH21617.1"/>
    </source>
</evidence>
<comment type="caution">
    <text evidence="8">The sequence shown here is derived from an EMBL/GenBank/DDBJ whole genome shotgun (WGS) entry which is preliminary data.</text>
</comment>
<evidence type="ECO:0000259" key="6">
    <source>
        <dbReference type="Pfam" id="PF21981"/>
    </source>
</evidence>
<dbReference type="AlphaFoldDB" id="X1DN69"/>
<feature type="domain" description="RecX first three-helical" evidence="7">
    <location>
        <begin position="62"/>
        <end position="98"/>
    </location>
</feature>
<evidence type="ECO:0000256" key="1">
    <source>
        <dbReference type="ARBA" id="ARBA00004496"/>
    </source>
</evidence>
<dbReference type="Pfam" id="PF21981">
    <property type="entry name" value="RecX_HTH3"/>
    <property type="match status" value="1"/>
</dbReference>